<organism evidence="8 9">
    <name type="scientific">Amycolatopsis arida</name>
    <dbReference type="NCBI Taxonomy" id="587909"/>
    <lineage>
        <taxon>Bacteria</taxon>
        <taxon>Bacillati</taxon>
        <taxon>Actinomycetota</taxon>
        <taxon>Actinomycetes</taxon>
        <taxon>Pseudonocardiales</taxon>
        <taxon>Pseudonocardiaceae</taxon>
        <taxon>Amycolatopsis</taxon>
    </lineage>
</organism>
<dbReference type="GO" id="GO:0019646">
    <property type="term" value="P:aerobic electron transport chain"/>
    <property type="evidence" value="ECO:0007669"/>
    <property type="project" value="TreeGrafter"/>
</dbReference>
<evidence type="ECO:0000256" key="6">
    <source>
        <dbReference type="ARBA" id="ARBA00023136"/>
    </source>
</evidence>
<evidence type="ECO:0000313" key="9">
    <source>
        <dbReference type="Proteomes" id="UP000198727"/>
    </source>
</evidence>
<feature type="transmembrane region" description="Helical" evidence="7">
    <location>
        <begin position="42"/>
        <end position="70"/>
    </location>
</feature>
<feature type="transmembrane region" description="Helical" evidence="7">
    <location>
        <begin position="193"/>
        <end position="213"/>
    </location>
</feature>
<dbReference type="PANTHER" id="PTHR43141">
    <property type="entry name" value="CYTOCHROME BD2 SUBUNIT II"/>
    <property type="match status" value="1"/>
</dbReference>
<dbReference type="GO" id="GO:0016682">
    <property type="term" value="F:oxidoreductase activity, acting on diphenols and related substances as donors, oxygen as acceptor"/>
    <property type="evidence" value="ECO:0007669"/>
    <property type="project" value="TreeGrafter"/>
</dbReference>
<sequence>MEILAVAVLGLFAVGWFVLGGADIGVGMVYPYLGRTATQRRLVLAAIGPFFLANEVWLLATAGVLVGAFPALEAELFHGLFPAIVALLVGWVGRDMGLWLRGRGASRVWHGLCDVAITGGSWVVALSWGWMFAGLLAGNVGAPPGGVAVPLVAAVVAVLFAGHGLSFAALRLTGAPRARAIRPIGRWSERRTFALTALVIAVPPVVAGLRLPLTTSAADPATLTLLVPALLVLVPFVLGAQGWVWWTFRHRVTKPSYL</sequence>
<dbReference type="RefSeq" id="WP_092532999.1">
    <property type="nucleotide sequence ID" value="NZ_FOWW01000007.1"/>
</dbReference>
<keyword evidence="9" id="KW-1185">Reference proteome</keyword>
<dbReference type="Pfam" id="PF02322">
    <property type="entry name" value="Cyt_bd_oxida_II"/>
    <property type="match status" value="1"/>
</dbReference>
<comment type="subcellular location">
    <subcellularLocation>
        <location evidence="1">Cell membrane</location>
        <topology evidence="1">Multi-pass membrane protein</topology>
    </subcellularLocation>
</comment>
<evidence type="ECO:0000256" key="2">
    <source>
        <dbReference type="ARBA" id="ARBA00007543"/>
    </source>
</evidence>
<keyword evidence="3" id="KW-1003">Cell membrane</keyword>
<dbReference type="EMBL" id="FOWW01000007">
    <property type="protein sequence ID" value="SFQ42356.1"/>
    <property type="molecule type" value="Genomic_DNA"/>
</dbReference>
<dbReference type="PANTHER" id="PTHR43141:SF4">
    <property type="entry name" value="CYTOCHROME BD2 SUBUNIT II"/>
    <property type="match status" value="1"/>
</dbReference>
<evidence type="ECO:0000313" key="8">
    <source>
        <dbReference type="EMBL" id="SFQ42356.1"/>
    </source>
</evidence>
<feature type="transmembrane region" description="Helical" evidence="7">
    <location>
        <begin position="148"/>
        <end position="172"/>
    </location>
</feature>
<reference evidence="9" key="1">
    <citation type="submission" date="2016-10" db="EMBL/GenBank/DDBJ databases">
        <authorList>
            <person name="Varghese N."/>
            <person name="Submissions S."/>
        </authorList>
    </citation>
    <scope>NUCLEOTIDE SEQUENCE [LARGE SCALE GENOMIC DNA]</scope>
    <source>
        <strain evidence="9">CGMCC 4.5579</strain>
    </source>
</reference>
<dbReference type="GO" id="GO:0009055">
    <property type="term" value="F:electron transfer activity"/>
    <property type="evidence" value="ECO:0007669"/>
    <property type="project" value="TreeGrafter"/>
</dbReference>
<dbReference type="GO" id="GO:0005886">
    <property type="term" value="C:plasma membrane"/>
    <property type="evidence" value="ECO:0007669"/>
    <property type="project" value="UniProtKB-SubCell"/>
</dbReference>
<dbReference type="STRING" id="587909.SAMN05421810_10787"/>
<gene>
    <name evidence="8" type="ORF">SAMN05421810_10787</name>
</gene>
<feature type="transmembrane region" description="Helical" evidence="7">
    <location>
        <begin position="225"/>
        <end position="248"/>
    </location>
</feature>
<dbReference type="OrthoDB" id="9776710at2"/>
<evidence type="ECO:0000256" key="3">
    <source>
        <dbReference type="ARBA" id="ARBA00022475"/>
    </source>
</evidence>
<evidence type="ECO:0000256" key="4">
    <source>
        <dbReference type="ARBA" id="ARBA00022692"/>
    </source>
</evidence>
<dbReference type="AlphaFoldDB" id="A0A1I5YDS2"/>
<dbReference type="InterPro" id="IPR003317">
    <property type="entry name" value="Cyt-d_oxidase_su2"/>
</dbReference>
<keyword evidence="5 7" id="KW-1133">Transmembrane helix</keyword>
<dbReference type="GO" id="GO:0070069">
    <property type="term" value="C:cytochrome complex"/>
    <property type="evidence" value="ECO:0007669"/>
    <property type="project" value="TreeGrafter"/>
</dbReference>
<proteinExistence type="inferred from homology"/>
<dbReference type="Proteomes" id="UP000198727">
    <property type="component" value="Unassembled WGS sequence"/>
</dbReference>
<protein>
    <submittedName>
        <fullName evidence="8">Cytochrome bd-type quinol oxidase, subunit 2</fullName>
    </submittedName>
</protein>
<evidence type="ECO:0000256" key="7">
    <source>
        <dbReference type="SAM" id="Phobius"/>
    </source>
</evidence>
<feature type="transmembrane region" description="Helical" evidence="7">
    <location>
        <begin position="115"/>
        <end position="136"/>
    </location>
</feature>
<evidence type="ECO:0000256" key="1">
    <source>
        <dbReference type="ARBA" id="ARBA00004651"/>
    </source>
</evidence>
<comment type="similarity">
    <text evidence="2">Belongs to the cytochrome ubiquinol oxidase subunit 2 family.</text>
</comment>
<feature type="transmembrane region" description="Helical" evidence="7">
    <location>
        <begin position="76"/>
        <end position="94"/>
    </location>
</feature>
<keyword evidence="6 7" id="KW-0472">Membrane</keyword>
<feature type="transmembrane region" description="Helical" evidence="7">
    <location>
        <begin position="6"/>
        <end position="30"/>
    </location>
</feature>
<keyword evidence="4 7" id="KW-0812">Transmembrane</keyword>
<accession>A0A1I5YDS2</accession>
<evidence type="ECO:0000256" key="5">
    <source>
        <dbReference type="ARBA" id="ARBA00022989"/>
    </source>
</evidence>
<name>A0A1I5YDS2_9PSEU</name>